<evidence type="ECO:0000313" key="3">
    <source>
        <dbReference type="Proteomes" id="UP001176961"/>
    </source>
</evidence>
<dbReference type="PROSITE" id="PS51885">
    <property type="entry name" value="NEPRILYSIN"/>
    <property type="match status" value="1"/>
</dbReference>
<proteinExistence type="predicted"/>
<dbReference type="GO" id="GO:0016485">
    <property type="term" value="P:protein processing"/>
    <property type="evidence" value="ECO:0007669"/>
    <property type="project" value="TreeGrafter"/>
</dbReference>
<organism evidence="2 3">
    <name type="scientific">Cylicocyclus nassatus</name>
    <name type="common">Nematode worm</name>
    <dbReference type="NCBI Taxonomy" id="53992"/>
    <lineage>
        <taxon>Eukaryota</taxon>
        <taxon>Metazoa</taxon>
        <taxon>Ecdysozoa</taxon>
        <taxon>Nematoda</taxon>
        <taxon>Chromadorea</taxon>
        <taxon>Rhabditida</taxon>
        <taxon>Rhabditina</taxon>
        <taxon>Rhabditomorpha</taxon>
        <taxon>Strongyloidea</taxon>
        <taxon>Strongylidae</taxon>
        <taxon>Cylicocyclus</taxon>
    </lineage>
</organism>
<dbReference type="PRINTS" id="PR00786">
    <property type="entry name" value="NEPRILYSIN"/>
</dbReference>
<reference evidence="2" key="1">
    <citation type="submission" date="2023-07" db="EMBL/GenBank/DDBJ databases">
        <authorList>
            <consortium name="CYATHOMIX"/>
        </authorList>
    </citation>
    <scope>NUCLEOTIDE SEQUENCE</scope>
    <source>
        <strain evidence="2">N/A</strain>
    </source>
</reference>
<name>A0AA36H7K6_CYLNA</name>
<comment type="caution">
    <text evidence="2">The sequence shown here is derived from an EMBL/GenBank/DDBJ whole genome shotgun (WGS) entry which is preliminary data.</text>
</comment>
<dbReference type="GO" id="GO:0005886">
    <property type="term" value="C:plasma membrane"/>
    <property type="evidence" value="ECO:0007669"/>
    <property type="project" value="TreeGrafter"/>
</dbReference>
<dbReference type="AlphaFoldDB" id="A0AA36H7K6"/>
<evidence type="ECO:0000313" key="2">
    <source>
        <dbReference type="EMBL" id="CAJ0605590.1"/>
    </source>
</evidence>
<keyword evidence="3" id="KW-1185">Reference proteome</keyword>
<protein>
    <recommendedName>
        <fullName evidence="1">Peptidase M13 C-terminal domain-containing protein</fullName>
    </recommendedName>
</protein>
<evidence type="ECO:0000259" key="1">
    <source>
        <dbReference type="Pfam" id="PF01431"/>
    </source>
</evidence>
<dbReference type="EMBL" id="CATQJL010000316">
    <property type="protein sequence ID" value="CAJ0605590.1"/>
    <property type="molecule type" value="Genomic_DNA"/>
</dbReference>
<gene>
    <name evidence="2" type="ORF">CYNAS_LOCUS17573</name>
</gene>
<dbReference type="SUPFAM" id="SSF55486">
    <property type="entry name" value="Metalloproteases ('zincins'), catalytic domain"/>
    <property type="match status" value="1"/>
</dbReference>
<feature type="domain" description="Peptidase M13 C-terminal" evidence="1">
    <location>
        <begin position="119"/>
        <end position="235"/>
    </location>
</feature>
<dbReference type="Proteomes" id="UP001176961">
    <property type="component" value="Unassembled WGS sequence"/>
</dbReference>
<dbReference type="Gene3D" id="3.40.390.10">
    <property type="entry name" value="Collagenase (Catalytic Domain)"/>
    <property type="match status" value="1"/>
</dbReference>
<dbReference type="PANTHER" id="PTHR11733">
    <property type="entry name" value="ZINC METALLOPROTEASE FAMILY M13 NEPRILYSIN-RELATED"/>
    <property type="match status" value="1"/>
</dbReference>
<sequence>MTVDKPIVDSYIIGAKHSVLRLFDQEFLRNFDVVSGQGQSAEKCFKWIESHFKQAVHAAYARIINAQHIQMASLIGAKFLEIEDASERITLVYDYTSLTNATVAKELAKKNEPIMNAFNAAYDGKHNLFILGTTMLQFPAFSHTLPRFYNYGYIGGIIAHEMMHAYDIKFIRYNENGDRLPSWLPANFTKSHLSKMNLMQKMYERPLNRLGYDAQEYTKQENFADIHGIRLAYRASFVIRFTHRFRLYAIPSLNLRRLNS</sequence>
<dbReference type="PANTHER" id="PTHR11733:SF241">
    <property type="entry name" value="GH26575P-RELATED"/>
    <property type="match status" value="1"/>
</dbReference>
<dbReference type="InterPro" id="IPR018497">
    <property type="entry name" value="Peptidase_M13_C"/>
</dbReference>
<dbReference type="InterPro" id="IPR024079">
    <property type="entry name" value="MetalloPept_cat_dom_sf"/>
</dbReference>
<dbReference type="InterPro" id="IPR000718">
    <property type="entry name" value="Peptidase_M13"/>
</dbReference>
<dbReference type="GO" id="GO:0004222">
    <property type="term" value="F:metalloendopeptidase activity"/>
    <property type="evidence" value="ECO:0007669"/>
    <property type="project" value="InterPro"/>
</dbReference>
<accession>A0AA36H7K6</accession>
<dbReference type="Pfam" id="PF01431">
    <property type="entry name" value="Peptidase_M13"/>
    <property type="match status" value="1"/>
</dbReference>